<keyword evidence="4" id="KW-0438">Lignin biosynthesis</keyword>
<keyword evidence="3" id="KW-0949">S-adenosyl-L-methionine</keyword>
<dbReference type="Proteomes" id="UP000594638">
    <property type="component" value="Unassembled WGS sequence"/>
</dbReference>
<dbReference type="PANTHER" id="PTHR10509:SF81">
    <property type="entry name" value="CAFFEOYL-COA O-METHYLTRANSFERASE 1"/>
    <property type="match status" value="1"/>
</dbReference>
<accession>A0A8S0SQW5</accession>
<dbReference type="GO" id="GO:0009809">
    <property type="term" value="P:lignin biosynthetic process"/>
    <property type="evidence" value="ECO:0007669"/>
    <property type="project" value="UniProtKB-KW"/>
</dbReference>
<evidence type="ECO:0000256" key="1">
    <source>
        <dbReference type="ARBA" id="ARBA00022603"/>
    </source>
</evidence>
<dbReference type="Gene3D" id="3.40.50.150">
    <property type="entry name" value="Vaccinia Virus protein VP39"/>
    <property type="match status" value="1"/>
</dbReference>
<evidence type="ECO:0000256" key="4">
    <source>
        <dbReference type="ARBA" id="ARBA00022733"/>
    </source>
</evidence>
<evidence type="ECO:0000256" key="3">
    <source>
        <dbReference type="ARBA" id="ARBA00022691"/>
    </source>
</evidence>
<dbReference type="GO" id="GO:0008757">
    <property type="term" value="F:S-adenosylmethionine-dependent methyltransferase activity"/>
    <property type="evidence" value="ECO:0007669"/>
    <property type="project" value="TreeGrafter"/>
</dbReference>
<dbReference type="PROSITE" id="PS51682">
    <property type="entry name" value="SAM_OMT_I"/>
    <property type="match status" value="1"/>
</dbReference>
<dbReference type="GO" id="GO:0032259">
    <property type="term" value="P:methylation"/>
    <property type="evidence" value="ECO:0007669"/>
    <property type="project" value="UniProtKB-KW"/>
</dbReference>
<keyword evidence="1" id="KW-0489">Methyltransferase</keyword>
<dbReference type="Pfam" id="PF01596">
    <property type="entry name" value="Methyltransf_3"/>
    <property type="match status" value="1"/>
</dbReference>
<proteinExistence type="inferred from homology"/>
<organism evidence="6 7">
    <name type="scientific">Olea europaea subsp. europaea</name>
    <dbReference type="NCBI Taxonomy" id="158383"/>
    <lineage>
        <taxon>Eukaryota</taxon>
        <taxon>Viridiplantae</taxon>
        <taxon>Streptophyta</taxon>
        <taxon>Embryophyta</taxon>
        <taxon>Tracheophyta</taxon>
        <taxon>Spermatophyta</taxon>
        <taxon>Magnoliopsida</taxon>
        <taxon>eudicotyledons</taxon>
        <taxon>Gunneridae</taxon>
        <taxon>Pentapetalae</taxon>
        <taxon>asterids</taxon>
        <taxon>lamiids</taxon>
        <taxon>Lamiales</taxon>
        <taxon>Oleaceae</taxon>
        <taxon>Oleeae</taxon>
        <taxon>Olea</taxon>
    </lineage>
</organism>
<dbReference type="Gramene" id="OE9A022980T1">
    <property type="protein sequence ID" value="OE9A022980C1"/>
    <property type="gene ID" value="OE9A022980"/>
</dbReference>
<keyword evidence="2" id="KW-0808">Transferase</keyword>
<dbReference type="SUPFAM" id="SSF53335">
    <property type="entry name" value="S-adenosyl-L-methionine-dependent methyltransferases"/>
    <property type="match status" value="1"/>
</dbReference>
<dbReference type="GO" id="GO:0008171">
    <property type="term" value="F:O-methyltransferase activity"/>
    <property type="evidence" value="ECO:0007669"/>
    <property type="project" value="InterPro"/>
</dbReference>
<evidence type="ECO:0000313" key="7">
    <source>
        <dbReference type="Proteomes" id="UP000594638"/>
    </source>
</evidence>
<evidence type="ECO:0000256" key="5">
    <source>
        <dbReference type="ARBA" id="ARBA00023453"/>
    </source>
</evidence>
<sequence>MAGTRGIHEENEEIGTKSLLQSDHIYQYVLETSVYPRETESMKELRNKTETHSSRSYKTSSADVGQFLNMILKLINAKNTMQIGIQSGYVLLSTALAIPNDGKILCIDYGHGNYQLYFPVIEKAGMAHKIDYNESSISLVLKMSKDEKHHGAFDFIYVDAHKTTCSEYHKTLIELVRIGGVIVYDKTLLSETLGTLRIVSDNDASGIRYYGDPVLLFNEKVASDPRVEICQVPVGIGVTLCRRIR</sequence>
<name>A0A8S0SQW5_OLEEU</name>
<dbReference type="EMBL" id="CACTIH010005464">
    <property type="protein sequence ID" value="CAA2994069.1"/>
    <property type="molecule type" value="Genomic_DNA"/>
</dbReference>
<protein>
    <submittedName>
        <fullName evidence="6">Caffeoyl- O-methyltransferase</fullName>
    </submittedName>
</protein>
<dbReference type="PANTHER" id="PTHR10509">
    <property type="entry name" value="O-METHYLTRANSFERASE-RELATED"/>
    <property type="match status" value="1"/>
</dbReference>
<dbReference type="OrthoDB" id="10251242at2759"/>
<dbReference type="InterPro" id="IPR050362">
    <property type="entry name" value="Cation-dep_OMT"/>
</dbReference>
<comment type="caution">
    <text evidence="6">The sequence shown here is derived from an EMBL/GenBank/DDBJ whole genome shotgun (WGS) entry which is preliminary data.</text>
</comment>
<reference evidence="6 7" key="1">
    <citation type="submission" date="2019-12" db="EMBL/GenBank/DDBJ databases">
        <authorList>
            <person name="Alioto T."/>
            <person name="Alioto T."/>
            <person name="Gomez Garrido J."/>
        </authorList>
    </citation>
    <scope>NUCLEOTIDE SEQUENCE [LARGE SCALE GENOMIC DNA]</scope>
</reference>
<evidence type="ECO:0000256" key="2">
    <source>
        <dbReference type="ARBA" id="ARBA00022679"/>
    </source>
</evidence>
<evidence type="ECO:0000313" key="6">
    <source>
        <dbReference type="EMBL" id="CAA2994069.1"/>
    </source>
</evidence>
<dbReference type="InterPro" id="IPR002935">
    <property type="entry name" value="SAM_O-MeTrfase"/>
</dbReference>
<comment type="similarity">
    <text evidence="5">Belongs to the class I-like SAM-binding methyltransferase superfamily. Cation-dependent O-methyltransferase family.</text>
</comment>
<dbReference type="InterPro" id="IPR029063">
    <property type="entry name" value="SAM-dependent_MTases_sf"/>
</dbReference>
<keyword evidence="7" id="KW-1185">Reference proteome</keyword>
<dbReference type="AlphaFoldDB" id="A0A8S0SQW5"/>
<gene>
    <name evidence="6" type="ORF">OLEA9_A022980</name>
</gene>